<evidence type="ECO:0000313" key="3">
    <source>
        <dbReference type="Proteomes" id="UP001163714"/>
    </source>
</evidence>
<comment type="caution">
    <text evidence="2">The sequence shown here is derived from an EMBL/GenBank/DDBJ whole genome shotgun (WGS) entry which is preliminary data.</text>
</comment>
<dbReference type="EMBL" id="JAPDMX010000028">
    <property type="protein sequence ID" value="MCW3173509.1"/>
    <property type="molecule type" value="Genomic_DNA"/>
</dbReference>
<gene>
    <name evidence="2" type="ORF">OHT75_13565</name>
</gene>
<dbReference type="RefSeq" id="WP_264727466.1">
    <property type="nucleotide sequence ID" value="NZ_JAPDMX010000028.1"/>
</dbReference>
<dbReference type="InterPro" id="IPR014914">
    <property type="entry name" value="RES_dom"/>
</dbReference>
<reference evidence="2" key="1">
    <citation type="submission" date="2022-10" db="EMBL/GenBank/DDBJ databases">
        <title>Shewanella flava sp. nov, isolated from the estuary of the Fenhe River into the Yellow River.</title>
        <authorList>
            <person name="Li Y."/>
        </authorList>
    </citation>
    <scope>NUCLEOTIDE SEQUENCE</scope>
    <source>
        <strain evidence="2">FYR11-62</strain>
    </source>
</reference>
<dbReference type="Proteomes" id="UP001163714">
    <property type="component" value="Unassembled WGS sequence"/>
</dbReference>
<sequence length="230" mass="26193">MPNEVNTVFPDWEKLHRLVPSHFPPIDLFENVSSPDELEIVFAIESITNDRLREEIGDLALVPEEERVSGPGSTPVMAAFTHISIPTRFTDGIEFGVYYGARDLNTAFSETIYHREKFLAATNEPDTELTMRCYINKIALELHDVRGEEFEHLYTDDYAAPQEFAKEIRAQGSNGLLYRSVRDEGGECVAAFKPRAVTIPVQGGHYKYIWSGKKQRIENILEINLIRDCN</sequence>
<evidence type="ECO:0000313" key="2">
    <source>
        <dbReference type="EMBL" id="MCW3173509.1"/>
    </source>
</evidence>
<feature type="domain" description="RES" evidence="1">
    <location>
        <begin position="79"/>
        <end position="203"/>
    </location>
</feature>
<name>A0ABT3IBR8_9GAMM</name>
<evidence type="ECO:0000259" key="1">
    <source>
        <dbReference type="SMART" id="SM00953"/>
    </source>
</evidence>
<accession>A0ABT3IBR8</accession>
<organism evidence="2 3">
    <name type="scientific">Shewanella subflava</name>
    <dbReference type="NCBI Taxonomy" id="2986476"/>
    <lineage>
        <taxon>Bacteria</taxon>
        <taxon>Pseudomonadati</taxon>
        <taxon>Pseudomonadota</taxon>
        <taxon>Gammaproteobacteria</taxon>
        <taxon>Alteromonadales</taxon>
        <taxon>Shewanellaceae</taxon>
        <taxon>Shewanella</taxon>
    </lineage>
</organism>
<dbReference type="Pfam" id="PF08808">
    <property type="entry name" value="RES"/>
    <property type="match status" value="1"/>
</dbReference>
<keyword evidence="3" id="KW-1185">Reference proteome</keyword>
<protein>
    <submittedName>
        <fullName evidence="2">RES family NAD+ phosphorylase</fullName>
    </submittedName>
</protein>
<dbReference type="SMART" id="SM00953">
    <property type="entry name" value="RES"/>
    <property type="match status" value="1"/>
</dbReference>
<proteinExistence type="predicted"/>